<reference evidence="2" key="1">
    <citation type="submission" date="2015-08" db="UniProtKB">
        <authorList>
            <consortium name="WormBaseParasite"/>
        </authorList>
    </citation>
    <scope>IDENTIFICATION</scope>
</reference>
<name>A0A0K0EL54_STRER</name>
<protein>
    <submittedName>
        <fullName evidence="2">MbpT</fullName>
    </submittedName>
</protein>
<accession>A0A0K0EL54</accession>
<dbReference type="AlphaFoldDB" id="A0A0K0EL54"/>
<feature type="chain" id="PRO_5005328208" evidence="1">
    <location>
        <begin position="23"/>
        <end position="80"/>
    </location>
</feature>
<proteinExistence type="predicted"/>
<feature type="signal peptide" evidence="1">
    <location>
        <begin position="1"/>
        <end position="22"/>
    </location>
</feature>
<dbReference type="WBParaSite" id="SSTP_0001019800.1">
    <property type="protein sequence ID" value="SSTP_0001019800.1"/>
    <property type="gene ID" value="SSTP_0001019800"/>
</dbReference>
<sequence>MKFSFSIVILLVIILGITFSYGLNVKRFSSSDEDEYFQKRNALTEEERNNKEKLEKFVTLIADDESINSNEEDNIMKNRR</sequence>
<organism evidence="2">
    <name type="scientific">Strongyloides stercoralis</name>
    <name type="common">Threadworm</name>
    <dbReference type="NCBI Taxonomy" id="6248"/>
    <lineage>
        <taxon>Eukaryota</taxon>
        <taxon>Metazoa</taxon>
        <taxon>Ecdysozoa</taxon>
        <taxon>Nematoda</taxon>
        <taxon>Chromadorea</taxon>
        <taxon>Rhabditida</taxon>
        <taxon>Tylenchina</taxon>
        <taxon>Panagrolaimomorpha</taxon>
        <taxon>Strongyloidoidea</taxon>
        <taxon>Strongyloididae</taxon>
        <taxon>Strongyloides</taxon>
    </lineage>
</organism>
<evidence type="ECO:0000256" key="1">
    <source>
        <dbReference type="SAM" id="SignalP"/>
    </source>
</evidence>
<evidence type="ECO:0000313" key="2">
    <source>
        <dbReference type="WBParaSite" id="SSTP_0001019800.1"/>
    </source>
</evidence>
<keyword evidence="1" id="KW-0732">Signal</keyword>